<dbReference type="EMBL" id="CP116341">
    <property type="protein sequence ID" value="WOV84605.1"/>
    <property type="molecule type" value="Genomic_DNA"/>
</dbReference>
<dbReference type="Proteomes" id="UP001303532">
    <property type="component" value="Chromosome"/>
</dbReference>
<keyword evidence="1" id="KW-0472">Membrane</keyword>
<reference evidence="2 3" key="1">
    <citation type="submission" date="2023-01" db="EMBL/GenBank/DDBJ databases">
        <title>Sporosarcina sp. nov., isolated from Korean tranditional fermented seafood 'Jeotgal'.</title>
        <authorList>
            <person name="Yang A.-I."/>
        </authorList>
    </citation>
    <scope>NUCLEOTIDE SEQUENCE [LARGE SCALE GENOMIC DNA]</scope>
    <source>
        <strain evidence="2 3">B2O-1</strain>
    </source>
</reference>
<organism evidence="2 3">
    <name type="scientific">Sporosarcina jeotgali</name>
    <dbReference type="NCBI Taxonomy" id="3020056"/>
    <lineage>
        <taxon>Bacteria</taxon>
        <taxon>Bacillati</taxon>
        <taxon>Bacillota</taxon>
        <taxon>Bacilli</taxon>
        <taxon>Bacillales</taxon>
        <taxon>Caryophanaceae</taxon>
        <taxon>Sporosarcina</taxon>
    </lineage>
</organism>
<dbReference type="RefSeq" id="WP_323692254.1">
    <property type="nucleotide sequence ID" value="NZ_CP116341.1"/>
</dbReference>
<protein>
    <submittedName>
        <fullName evidence="2">Uncharacterized protein</fullName>
    </submittedName>
</protein>
<name>A0ABZ0KXA8_9BACL</name>
<accession>A0ABZ0KXA8</accession>
<keyword evidence="1" id="KW-1133">Transmembrane helix</keyword>
<evidence type="ECO:0000313" key="3">
    <source>
        <dbReference type="Proteomes" id="UP001303532"/>
    </source>
</evidence>
<proteinExistence type="predicted"/>
<evidence type="ECO:0000313" key="2">
    <source>
        <dbReference type="EMBL" id="WOV84605.1"/>
    </source>
</evidence>
<sequence>MSNVPIREKVKRIAAAAKDGESYSESSKSAGMLFFYGIFGIAVLFLIALTIGLAQGGHYIGSATCLVAGGGLGFILLKLARA</sequence>
<feature type="transmembrane region" description="Helical" evidence="1">
    <location>
        <begin position="59"/>
        <end position="80"/>
    </location>
</feature>
<gene>
    <name evidence="2" type="ORF">PGH26_01400</name>
</gene>
<feature type="transmembrane region" description="Helical" evidence="1">
    <location>
        <begin position="33"/>
        <end position="53"/>
    </location>
</feature>
<keyword evidence="3" id="KW-1185">Reference proteome</keyword>
<evidence type="ECO:0000256" key="1">
    <source>
        <dbReference type="SAM" id="Phobius"/>
    </source>
</evidence>
<keyword evidence="1" id="KW-0812">Transmembrane</keyword>